<protein>
    <submittedName>
        <fullName evidence="1">Uncharacterized protein</fullName>
    </submittedName>
</protein>
<comment type="caution">
    <text evidence="1">The sequence shown here is derived from an EMBL/GenBank/DDBJ whole genome shotgun (WGS) entry which is preliminary data.</text>
</comment>
<proteinExistence type="predicted"/>
<reference evidence="1" key="1">
    <citation type="journal article" date="2014" name="Front. Microbiol.">
        <title>High frequency of phylogenetically diverse reductive dehalogenase-homologous genes in deep subseafloor sedimentary metagenomes.</title>
        <authorList>
            <person name="Kawai M."/>
            <person name="Futagami T."/>
            <person name="Toyoda A."/>
            <person name="Takaki Y."/>
            <person name="Nishi S."/>
            <person name="Hori S."/>
            <person name="Arai W."/>
            <person name="Tsubouchi T."/>
            <person name="Morono Y."/>
            <person name="Uchiyama I."/>
            <person name="Ito T."/>
            <person name="Fujiyama A."/>
            <person name="Inagaki F."/>
            <person name="Takami H."/>
        </authorList>
    </citation>
    <scope>NUCLEOTIDE SEQUENCE</scope>
    <source>
        <strain evidence="1">Expedition CK06-06</strain>
    </source>
</reference>
<gene>
    <name evidence="1" type="ORF">S01H1_48805</name>
</gene>
<dbReference type="EMBL" id="BARS01031351">
    <property type="protein sequence ID" value="GAG17177.1"/>
    <property type="molecule type" value="Genomic_DNA"/>
</dbReference>
<dbReference type="InterPro" id="IPR025455">
    <property type="entry name" value="DUF4276"/>
</dbReference>
<evidence type="ECO:0000313" key="1">
    <source>
        <dbReference type="EMBL" id="GAG17177.1"/>
    </source>
</evidence>
<organism evidence="1">
    <name type="scientific">marine sediment metagenome</name>
    <dbReference type="NCBI Taxonomy" id="412755"/>
    <lineage>
        <taxon>unclassified sequences</taxon>
        <taxon>metagenomes</taxon>
        <taxon>ecological metagenomes</taxon>
    </lineage>
</organism>
<name>X0W1E9_9ZZZZ</name>
<accession>X0W1E9</accession>
<dbReference type="AlphaFoldDB" id="X0W1E9"/>
<sequence length="129" mass="14592">MVLVLIDADKDPPCILGPELLASAREVDVRADVSCVLANIEYETWFVAAAKSLHELLKLPPDTQIPEDPETRRLGKAWINDHFRGTKYSETIDQPRMTALMDLSRCRARSPSFDKLCRELEKRIGPTDV</sequence>
<dbReference type="Pfam" id="PF14103">
    <property type="entry name" value="DUF4276"/>
    <property type="match status" value="1"/>
</dbReference>